<accession>A0AA88HF66</accession>
<comment type="caution">
    <text evidence="1">The sequence shown here is derived from an EMBL/GenBank/DDBJ whole genome shotgun (WGS) entry which is preliminary data.</text>
</comment>
<dbReference type="Proteomes" id="UP001187531">
    <property type="component" value="Unassembled WGS sequence"/>
</dbReference>
<reference evidence="1" key="1">
    <citation type="submission" date="2023-07" db="EMBL/GenBank/DDBJ databases">
        <title>Chromosome-level genome assembly of Artemia franciscana.</title>
        <authorList>
            <person name="Jo E."/>
        </authorList>
    </citation>
    <scope>NUCLEOTIDE SEQUENCE</scope>
    <source>
        <tissue evidence="1">Whole body</tissue>
    </source>
</reference>
<evidence type="ECO:0000313" key="1">
    <source>
        <dbReference type="EMBL" id="KAK2705879.1"/>
    </source>
</evidence>
<gene>
    <name evidence="1" type="ORF">QYM36_016031</name>
</gene>
<dbReference type="EMBL" id="JAVRJZ010000020">
    <property type="protein sequence ID" value="KAK2705879.1"/>
    <property type="molecule type" value="Genomic_DNA"/>
</dbReference>
<organism evidence="1 2">
    <name type="scientific">Artemia franciscana</name>
    <name type="common">Brine shrimp</name>
    <name type="synonym">Artemia sanfranciscana</name>
    <dbReference type="NCBI Taxonomy" id="6661"/>
    <lineage>
        <taxon>Eukaryota</taxon>
        <taxon>Metazoa</taxon>
        <taxon>Ecdysozoa</taxon>
        <taxon>Arthropoda</taxon>
        <taxon>Crustacea</taxon>
        <taxon>Branchiopoda</taxon>
        <taxon>Anostraca</taxon>
        <taxon>Artemiidae</taxon>
        <taxon>Artemia</taxon>
    </lineage>
</organism>
<dbReference type="AlphaFoldDB" id="A0AA88HF66"/>
<protein>
    <submittedName>
        <fullName evidence="1">Uncharacterized protein</fullName>
    </submittedName>
</protein>
<name>A0AA88HF66_ARTSF</name>
<proteinExistence type="predicted"/>
<keyword evidence="2" id="KW-1185">Reference proteome</keyword>
<sequence>MLTLGGDETTFENGLSYDKWIRDSSLMCLDISGTPDLSLIKDGTLRLDLTFSQAKDASVSLIIIGFQKTFLEIDNSGAVFLPIAP</sequence>
<evidence type="ECO:0000313" key="2">
    <source>
        <dbReference type="Proteomes" id="UP001187531"/>
    </source>
</evidence>